<keyword evidence="1" id="KW-0812">Transmembrane</keyword>
<dbReference type="GO" id="GO:0005789">
    <property type="term" value="C:endoplasmic reticulum membrane"/>
    <property type="evidence" value="ECO:0007669"/>
    <property type="project" value="TreeGrafter"/>
</dbReference>
<feature type="compositionally biased region" description="Polar residues" evidence="2">
    <location>
        <begin position="264"/>
        <end position="274"/>
    </location>
</feature>
<gene>
    <name evidence="3" type="ORF">CRM22_003079</name>
</gene>
<comment type="caution">
    <text evidence="3">The sequence shown here is derived from an EMBL/GenBank/DDBJ whole genome shotgun (WGS) entry which is preliminary data.</text>
</comment>
<dbReference type="Proteomes" id="UP000308267">
    <property type="component" value="Unassembled WGS sequence"/>
</dbReference>
<feature type="compositionally biased region" description="Basic and acidic residues" evidence="2">
    <location>
        <begin position="242"/>
        <end position="256"/>
    </location>
</feature>
<comment type="similarity">
    <text evidence="1">Belongs to the DP1 family.</text>
</comment>
<dbReference type="PANTHER" id="PTHR12300">
    <property type="entry name" value="HVA22-LIKE PROTEINS"/>
    <property type="match status" value="1"/>
</dbReference>
<dbReference type="GO" id="GO:0071786">
    <property type="term" value="P:endoplasmic reticulum tubular network organization"/>
    <property type="evidence" value="ECO:0007669"/>
    <property type="project" value="TreeGrafter"/>
</dbReference>
<dbReference type="OrthoDB" id="10009287at2759"/>
<keyword evidence="1" id="KW-1133">Transmembrane helix</keyword>
<dbReference type="Pfam" id="PF03134">
    <property type="entry name" value="TB2_DP1_HVA22"/>
    <property type="match status" value="1"/>
</dbReference>
<protein>
    <recommendedName>
        <fullName evidence="1">Receptor expression-enhancing protein</fullName>
    </recommendedName>
</protein>
<feature type="transmembrane region" description="Helical" evidence="1">
    <location>
        <begin position="36"/>
        <end position="58"/>
    </location>
</feature>
<dbReference type="GO" id="GO:0071782">
    <property type="term" value="C:endoplasmic reticulum tubular network"/>
    <property type="evidence" value="ECO:0007669"/>
    <property type="project" value="TreeGrafter"/>
</dbReference>
<evidence type="ECO:0000313" key="4">
    <source>
        <dbReference type="Proteomes" id="UP000308267"/>
    </source>
</evidence>
<name>A0A4S2M2Z5_OPIFE</name>
<dbReference type="STRING" id="147828.A0A4S2M2Z5"/>
<evidence type="ECO:0000256" key="1">
    <source>
        <dbReference type="RuleBase" id="RU362006"/>
    </source>
</evidence>
<dbReference type="EMBL" id="SJOL01005223">
    <property type="protein sequence ID" value="TGZ70661.1"/>
    <property type="molecule type" value="Genomic_DNA"/>
</dbReference>
<proteinExistence type="inferred from homology"/>
<evidence type="ECO:0000256" key="2">
    <source>
        <dbReference type="SAM" id="MobiDB-lite"/>
    </source>
</evidence>
<dbReference type="InterPro" id="IPR004345">
    <property type="entry name" value="TB2_DP1_HVA22"/>
</dbReference>
<evidence type="ECO:0000313" key="3">
    <source>
        <dbReference type="EMBL" id="TGZ70661.1"/>
    </source>
</evidence>
<feature type="transmembrane region" description="Helical" evidence="1">
    <location>
        <begin position="70"/>
        <end position="88"/>
    </location>
</feature>
<organism evidence="3 4">
    <name type="scientific">Opisthorchis felineus</name>
    <dbReference type="NCBI Taxonomy" id="147828"/>
    <lineage>
        <taxon>Eukaryota</taxon>
        <taxon>Metazoa</taxon>
        <taxon>Spiralia</taxon>
        <taxon>Lophotrochozoa</taxon>
        <taxon>Platyhelminthes</taxon>
        <taxon>Trematoda</taxon>
        <taxon>Digenea</taxon>
        <taxon>Opisthorchiida</taxon>
        <taxon>Opisthorchiata</taxon>
        <taxon>Opisthorchiidae</taxon>
        <taxon>Opisthorchis</taxon>
    </lineage>
</organism>
<feature type="compositionally biased region" description="Basic and acidic residues" evidence="2">
    <location>
        <begin position="278"/>
        <end position="288"/>
    </location>
</feature>
<feature type="transmembrane region" description="Helical" evidence="1">
    <location>
        <begin position="6"/>
        <end position="24"/>
    </location>
</feature>
<comment type="subcellular location">
    <subcellularLocation>
        <location evidence="1">Membrane</location>
        <topology evidence="1">Multi-pass membrane protein</topology>
    </subcellularLocation>
</comment>
<dbReference type="PANTHER" id="PTHR12300:SF117">
    <property type="entry name" value="LP05237P-RELATED"/>
    <property type="match status" value="1"/>
</dbReference>
<sequence>MLTALIGRTIIILFGVLHPSYRTYKAIKRRDYQEVVVLGMYWVVFGLFTTVELFTDMFLQWFPFYHEMKIVFVIWLVTPATSGYSLIYRRLIHPELSKRENEIDDAISKATEKGYTKVVEFGAKGLNYAAKTFITTALMGQDFLADQLRRRSASMSDLNRHNQSYPTVSRHIRNRLGAGDQQDLAGMFNSDSRHRATSLLYPGPNSMEEDPFALNWLQPGSTGSLGRHWRPGATGLSGVPEDAEHPHEEASRDAKSQRRPANIAQDTVQPVTRRNSTRRKDATQNRVC</sequence>
<dbReference type="AlphaFoldDB" id="A0A4S2M2Z5"/>
<reference evidence="3 4" key="1">
    <citation type="journal article" date="2019" name="BMC Genomics">
        <title>New insights from Opisthorchis felineus genome: update on genomics of the epidemiologically important liver flukes.</title>
        <authorList>
            <person name="Ershov N.I."/>
            <person name="Mordvinov V.A."/>
            <person name="Prokhortchouk E.B."/>
            <person name="Pakharukova M.Y."/>
            <person name="Gunbin K.V."/>
            <person name="Ustyantsev K."/>
            <person name="Genaev M.A."/>
            <person name="Blinov A.G."/>
            <person name="Mazur A."/>
            <person name="Boulygina E."/>
            <person name="Tsygankova S."/>
            <person name="Khrameeva E."/>
            <person name="Chekanov N."/>
            <person name="Fan G."/>
            <person name="Xiao A."/>
            <person name="Zhang H."/>
            <person name="Xu X."/>
            <person name="Yang H."/>
            <person name="Solovyev V."/>
            <person name="Lee S.M."/>
            <person name="Liu X."/>
            <person name="Afonnikov D.A."/>
            <person name="Skryabin K.G."/>
        </authorList>
    </citation>
    <scope>NUCLEOTIDE SEQUENCE [LARGE SCALE GENOMIC DNA]</scope>
    <source>
        <strain evidence="3">AK-0245</strain>
        <tissue evidence="3">Whole organism</tissue>
    </source>
</reference>
<accession>A0A4S2M2Z5</accession>
<dbReference type="GO" id="GO:0008017">
    <property type="term" value="F:microtubule binding"/>
    <property type="evidence" value="ECO:0007669"/>
    <property type="project" value="TreeGrafter"/>
</dbReference>
<dbReference type="GO" id="GO:0005881">
    <property type="term" value="C:cytoplasmic microtubule"/>
    <property type="evidence" value="ECO:0007669"/>
    <property type="project" value="TreeGrafter"/>
</dbReference>
<feature type="region of interest" description="Disordered" evidence="2">
    <location>
        <begin position="223"/>
        <end position="288"/>
    </location>
</feature>
<keyword evidence="4" id="KW-1185">Reference proteome</keyword>
<keyword evidence="1" id="KW-0472">Membrane</keyword>